<keyword evidence="4" id="KW-0808">Transferase</keyword>
<evidence type="ECO:0000259" key="3">
    <source>
        <dbReference type="PROSITE" id="PS51668"/>
    </source>
</evidence>
<feature type="domain" description="TsaA-like" evidence="3">
    <location>
        <begin position="21"/>
        <end position="156"/>
    </location>
</feature>
<dbReference type="Gene3D" id="2.40.30.70">
    <property type="entry name" value="YaeB-like"/>
    <property type="match status" value="1"/>
</dbReference>
<evidence type="ECO:0000313" key="5">
    <source>
        <dbReference type="Proteomes" id="UP000529417"/>
    </source>
</evidence>
<keyword evidence="5" id="KW-1185">Reference proteome</keyword>
<gene>
    <name evidence="4" type="ORF">HUK65_03610</name>
</gene>
<dbReference type="Pfam" id="PF01980">
    <property type="entry name" value="TrmO_N"/>
    <property type="match status" value="1"/>
</dbReference>
<dbReference type="GO" id="GO:0032259">
    <property type="term" value="P:methylation"/>
    <property type="evidence" value="ECO:0007669"/>
    <property type="project" value="UniProtKB-KW"/>
</dbReference>
<dbReference type="EMBL" id="JACBXS010000005">
    <property type="protein sequence ID" value="NYS24067.1"/>
    <property type="molecule type" value="Genomic_DNA"/>
</dbReference>
<protein>
    <submittedName>
        <fullName evidence="4">SAM-dependent methyltransferase</fullName>
    </submittedName>
</protein>
<dbReference type="InterPro" id="IPR036414">
    <property type="entry name" value="YaeB_N_sf"/>
</dbReference>
<evidence type="ECO:0000256" key="1">
    <source>
        <dbReference type="ARBA" id="ARBA00022691"/>
    </source>
</evidence>
<dbReference type="SUPFAM" id="SSF118196">
    <property type="entry name" value="YaeB-like"/>
    <property type="match status" value="1"/>
</dbReference>
<sequence>MNTPRPGEQPLPGPLSADATLAFIGTIRSDWAPGDCPKNLTQAREGGGGNARLEIAAPFRPGLEGLAPGDGLILLYWMDRARRDLIRQHPGHRDAPAGTFALRSPVRPNPVAMAVVRCQSIDPVAGIVGIDAIDAMDGTPLLDIKPYLPSVDVLPGAGDQASSSRA</sequence>
<name>A0A7Z0KWE5_9RHOB</name>
<reference evidence="4 5" key="1">
    <citation type="journal article" date="2000" name="Arch. Microbiol.">
        <title>Rhodobaca bogoriensis gen. nov. and sp. nov., an alkaliphilic purple nonsulfur bacterium from African Rift Valley soda lakes.</title>
        <authorList>
            <person name="Milford A.D."/>
            <person name="Achenbach L.A."/>
            <person name="Jung D.O."/>
            <person name="Madigan M.T."/>
        </authorList>
    </citation>
    <scope>NUCLEOTIDE SEQUENCE [LARGE SCALE GENOMIC DNA]</scope>
    <source>
        <strain evidence="4 5">2376</strain>
    </source>
</reference>
<dbReference type="InterPro" id="IPR040372">
    <property type="entry name" value="YaeB-like"/>
</dbReference>
<dbReference type="CDD" id="cd09281">
    <property type="entry name" value="UPF0066"/>
    <property type="match status" value="1"/>
</dbReference>
<evidence type="ECO:0000313" key="4">
    <source>
        <dbReference type="EMBL" id="NYS24067.1"/>
    </source>
</evidence>
<accession>A0A7Z0KWE5</accession>
<organism evidence="4 5">
    <name type="scientific">Rhabdonatronobacter sediminivivens</name>
    <dbReference type="NCBI Taxonomy" id="2743469"/>
    <lineage>
        <taxon>Bacteria</taxon>
        <taxon>Pseudomonadati</taxon>
        <taxon>Pseudomonadota</taxon>
        <taxon>Alphaproteobacteria</taxon>
        <taxon>Rhodobacterales</taxon>
        <taxon>Paracoccaceae</taxon>
        <taxon>Rhabdonatronobacter</taxon>
    </lineage>
</organism>
<dbReference type="InterPro" id="IPR036413">
    <property type="entry name" value="YaeB-like_sf"/>
</dbReference>
<proteinExistence type="inferred from homology"/>
<dbReference type="PANTHER" id="PTHR12818:SF0">
    <property type="entry name" value="TRNA (ADENINE(37)-N6)-METHYLTRANSFERASE"/>
    <property type="match status" value="1"/>
</dbReference>
<dbReference type="PANTHER" id="PTHR12818">
    <property type="entry name" value="TRNA (ADENINE(37)-N6)-METHYLTRANSFERASE"/>
    <property type="match status" value="1"/>
</dbReference>
<dbReference type="AlphaFoldDB" id="A0A7Z0KWE5"/>
<dbReference type="PROSITE" id="PS51668">
    <property type="entry name" value="TSAA_2"/>
    <property type="match status" value="1"/>
</dbReference>
<dbReference type="GO" id="GO:0008168">
    <property type="term" value="F:methyltransferase activity"/>
    <property type="evidence" value="ECO:0007669"/>
    <property type="project" value="UniProtKB-KW"/>
</dbReference>
<dbReference type="RefSeq" id="WP_179904767.1">
    <property type="nucleotide sequence ID" value="NZ_JACBXS010000005.1"/>
</dbReference>
<comment type="similarity">
    <text evidence="2">Belongs to the tRNA methyltransferase O family.</text>
</comment>
<keyword evidence="1" id="KW-0949">S-adenosyl-L-methionine</keyword>
<evidence type="ECO:0000256" key="2">
    <source>
        <dbReference type="ARBA" id="ARBA00033753"/>
    </source>
</evidence>
<dbReference type="Proteomes" id="UP000529417">
    <property type="component" value="Unassembled WGS sequence"/>
</dbReference>
<keyword evidence="4" id="KW-0489">Methyltransferase</keyword>
<dbReference type="InterPro" id="IPR023370">
    <property type="entry name" value="TrmO-like_N"/>
</dbReference>
<comment type="caution">
    <text evidence="4">The sequence shown here is derived from an EMBL/GenBank/DDBJ whole genome shotgun (WGS) entry which is preliminary data.</text>
</comment>